<evidence type="ECO:0000256" key="4">
    <source>
        <dbReference type="ARBA" id="ARBA00023163"/>
    </source>
</evidence>
<name>A0A919BJI7_9GAMM</name>
<dbReference type="GO" id="GO:0006351">
    <property type="term" value="P:DNA-templated transcription"/>
    <property type="evidence" value="ECO:0007669"/>
    <property type="project" value="TreeGrafter"/>
</dbReference>
<evidence type="ECO:0000256" key="2">
    <source>
        <dbReference type="ARBA" id="ARBA00023015"/>
    </source>
</evidence>
<protein>
    <submittedName>
        <fullName evidence="6">Transcriptional regulator</fullName>
    </submittedName>
</protein>
<proteinExistence type="inferred from homology"/>
<keyword evidence="3" id="KW-0238">DNA-binding</keyword>
<dbReference type="Pfam" id="PF00126">
    <property type="entry name" value="HTH_1"/>
    <property type="match status" value="1"/>
</dbReference>
<evidence type="ECO:0000259" key="5">
    <source>
        <dbReference type="PROSITE" id="PS50931"/>
    </source>
</evidence>
<evidence type="ECO:0000256" key="3">
    <source>
        <dbReference type="ARBA" id="ARBA00023125"/>
    </source>
</evidence>
<evidence type="ECO:0000313" key="6">
    <source>
        <dbReference type="EMBL" id="GHF94784.1"/>
    </source>
</evidence>
<evidence type="ECO:0000256" key="1">
    <source>
        <dbReference type="ARBA" id="ARBA00009437"/>
    </source>
</evidence>
<keyword evidence="7" id="KW-1185">Reference proteome</keyword>
<dbReference type="InterPro" id="IPR005119">
    <property type="entry name" value="LysR_subst-bd"/>
</dbReference>
<dbReference type="Gene3D" id="3.40.190.290">
    <property type="match status" value="1"/>
</dbReference>
<dbReference type="AlphaFoldDB" id="A0A919BJI7"/>
<reference evidence="6" key="2">
    <citation type="submission" date="2020-09" db="EMBL/GenBank/DDBJ databases">
        <authorList>
            <person name="Sun Q."/>
            <person name="Kim S."/>
        </authorList>
    </citation>
    <scope>NUCLEOTIDE SEQUENCE</scope>
    <source>
        <strain evidence="6">KCTC 42731</strain>
    </source>
</reference>
<dbReference type="InterPro" id="IPR058163">
    <property type="entry name" value="LysR-type_TF_proteobact-type"/>
</dbReference>
<keyword evidence="4" id="KW-0804">Transcription</keyword>
<dbReference type="SUPFAM" id="SSF53850">
    <property type="entry name" value="Periplasmic binding protein-like II"/>
    <property type="match status" value="1"/>
</dbReference>
<comment type="caution">
    <text evidence="6">The sequence shown here is derived from an EMBL/GenBank/DDBJ whole genome shotgun (WGS) entry which is preliminary data.</text>
</comment>
<dbReference type="InterPro" id="IPR036388">
    <property type="entry name" value="WH-like_DNA-bd_sf"/>
</dbReference>
<accession>A0A919BJI7</accession>
<dbReference type="InterPro" id="IPR036390">
    <property type="entry name" value="WH_DNA-bd_sf"/>
</dbReference>
<dbReference type="InterPro" id="IPR000847">
    <property type="entry name" value="LysR_HTH_N"/>
</dbReference>
<feature type="domain" description="HTH lysR-type" evidence="5">
    <location>
        <begin position="1"/>
        <end position="59"/>
    </location>
</feature>
<sequence>MSDLVQIQTFIEVVNGGSFAEASRRLSLPRSTVSARVKGLEKRLNTRLFNRNTRNVSLTSEGQTYLNTCQQALALLSHAEDELISHDMLSGKIRLSVPVATSKHVLAQIIADFRLLHPNIEIEVVVSDEKLNLVANNIDLAIRGRDAGDLDLIAREFYQTELAYFASPKVVKALGHTASLATLEQHLIFAPVNGASRYKFLTQDFEMAFEMACFDQGVVCLPVPFCKDAVQQGRLIKLQIKPLEASLSVYLVYANRQFMAKRIRYFIDFLINNKTRYALI</sequence>
<dbReference type="PANTHER" id="PTHR30537">
    <property type="entry name" value="HTH-TYPE TRANSCRIPTIONAL REGULATOR"/>
    <property type="match status" value="1"/>
</dbReference>
<dbReference type="SUPFAM" id="SSF46785">
    <property type="entry name" value="Winged helix' DNA-binding domain"/>
    <property type="match status" value="1"/>
</dbReference>
<dbReference type="PANTHER" id="PTHR30537:SF68">
    <property type="entry name" value="TRANSCRIPTIONAL REGULATOR-RELATED"/>
    <property type="match status" value="1"/>
</dbReference>
<evidence type="ECO:0000313" key="7">
    <source>
        <dbReference type="Proteomes" id="UP000623842"/>
    </source>
</evidence>
<dbReference type="GO" id="GO:0003700">
    <property type="term" value="F:DNA-binding transcription factor activity"/>
    <property type="evidence" value="ECO:0007669"/>
    <property type="project" value="InterPro"/>
</dbReference>
<dbReference type="Gene3D" id="1.10.10.10">
    <property type="entry name" value="Winged helix-like DNA-binding domain superfamily/Winged helix DNA-binding domain"/>
    <property type="match status" value="1"/>
</dbReference>
<dbReference type="RefSeq" id="WP_189770806.1">
    <property type="nucleotide sequence ID" value="NZ_BNCK01000005.1"/>
</dbReference>
<dbReference type="Pfam" id="PF03466">
    <property type="entry name" value="LysR_substrate"/>
    <property type="match status" value="1"/>
</dbReference>
<dbReference type="Proteomes" id="UP000623842">
    <property type="component" value="Unassembled WGS sequence"/>
</dbReference>
<gene>
    <name evidence="6" type="ORF">GCM10017161_23830</name>
</gene>
<keyword evidence="2" id="KW-0805">Transcription regulation</keyword>
<reference evidence="6" key="1">
    <citation type="journal article" date="2014" name="Int. J. Syst. Evol. Microbiol.">
        <title>Complete genome sequence of Corynebacterium casei LMG S-19264T (=DSM 44701T), isolated from a smear-ripened cheese.</title>
        <authorList>
            <consortium name="US DOE Joint Genome Institute (JGI-PGF)"/>
            <person name="Walter F."/>
            <person name="Albersmeier A."/>
            <person name="Kalinowski J."/>
            <person name="Ruckert C."/>
        </authorList>
    </citation>
    <scope>NUCLEOTIDE SEQUENCE</scope>
    <source>
        <strain evidence="6">KCTC 42731</strain>
    </source>
</reference>
<dbReference type="FunFam" id="1.10.10.10:FF:000001">
    <property type="entry name" value="LysR family transcriptional regulator"/>
    <property type="match status" value="1"/>
</dbReference>
<dbReference type="CDD" id="cd08422">
    <property type="entry name" value="PBP2_CrgA_like"/>
    <property type="match status" value="1"/>
</dbReference>
<dbReference type="PROSITE" id="PS50931">
    <property type="entry name" value="HTH_LYSR"/>
    <property type="match status" value="1"/>
</dbReference>
<dbReference type="GO" id="GO:0043565">
    <property type="term" value="F:sequence-specific DNA binding"/>
    <property type="evidence" value="ECO:0007669"/>
    <property type="project" value="TreeGrafter"/>
</dbReference>
<comment type="similarity">
    <text evidence="1">Belongs to the LysR transcriptional regulatory family.</text>
</comment>
<organism evidence="6 7">
    <name type="scientific">Thalassotalea marina</name>
    <dbReference type="NCBI Taxonomy" id="1673741"/>
    <lineage>
        <taxon>Bacteria</taxon>
        <taxon>Pseudomonadati</taxon>
        <taxon>Pseudomonadota</taxon>
        <taxon>Gammaproteobacteria</taxon>
        <taxon>Alteromonadales</taxon>
        <taxon>Colwelliaceae</taxon>
        <taxon>Thalassotalea</taxon>
    </lineage>
</organism>
<dbReference type="EMBL" id="BNCK01000005">
    <property type="protein sequence ID" value="GHF94784.1"/>
    <property type="molecule type" value="Genomic_DNA"/>
</dbReference>